<organism evidence="1 2">
    <name type="scientific">Stereocaulon virgatum</name>
    <dbReference type="NCBI Taxonomy" id="373712"/>
    <lineage>
        <taxon>Eukaryota</taxon>
        <taxon>Fungi</taxon>
        <taxon>Dikarya</taxon>
        <taxon>Ascomycota</taxon>
        <taxon>Pezizomycotina</taxon>
        <taxon>Lecanoromycetes</taxon>
        <taxon>OSLEUM clade</taxon>
        <taxon>Lecanoromycetidae</taxon>
        <taxon>Lecanorales</taxon>
        <taxon>Lecanorineae</taxon>
        <taxon>Stereocaulaceae</taxon>
        <taxon>Stereocaulon</taxon>
    </lineage>
</organism>
<evidence type="ECO:0000313" key="2">
    <source>
        <dbReference type="Proteomes" id="UP001590950"/>
    </source>
</evidence>
<dbReference type="EMBL" id="JBEFKJ010000008">
    <property type="protein sequence ID" value="KAL2044939.1"/>
    <property type="molecule type" value="Genomic_DNA"/>
</dbReference>
<evidence type="ECO:0008006" key="3">
    <source>
        <dbReference type="Google" id="ProtNLM"/>
    </source>
</evidence>
<proteinExistence type="predicted"/>
<accession>A0ABR4AGM5</accession>
<name>A0ABR4AGM5_9LECA</name>
<keyword evidence="2" id="KW-1185">Reference proteome</keyword>
<dbReference type="Proteomes" id="UP001590950">
    <property type="component" value="Unassembled WGS sequence"/>
</dbReference>
<comment type="caution">
    <text evidence="1">The sequence shown here is derived from an EMBL/GenBank/DDBJ whole genome shotgun (WGS) entry which is preliminary data.</text>
</comment>
<gene>
    <name evidence="1" type="ORF">N7G274_002714</name>
</gene>
<protein>
    <recommendedName>
        <fullName evidence="3">F-box domain-containing protein</fullName>
    </recommendedName>
</protein>
<reference evidence="1 2" key="1">
    <citation type="submission" date="2024-09" db="EMBL/GenBank/DDBJ databases">
        <title>Rethinking Asexuality: The Enigmatic Case of Functional Sexual Genes in Lepraria (Stereocaulaceae).</title>
        <authorList>
            <person name="Doellman M."/>
            <person name="Sun Y."/>
            <person name="Barcenas-Pena A."/>
            <person name="Lumbsch H.T."/>
            <person name="Grewe F."/>
        </authorList>
    </citation>
    <scope>NUCLEOTIDE SEQUENCE [LARGE SCALE GENOMIC DNA]</scope>
    <source>
        <strain evidence="1 2">Mercado 3170</strain>
    </source>
</reference>
<evidence type="ECO:0000313" key="1">
    <source>
        <dbReference type="EMBL" id="KAL2044939.1"/>
    </source>
</evidence>
<sequence>MAPISQTSDPKPSLTTLPPEVLLQIADYFLEDYLLWKTQLPYLRKATFHLNLCPYLNIARTHSSLWNVLNARRFAKGVLRNAAASTIVTTAKAPNVEGCLEASRRGRRRRRMRVGGDLVVQQEEGDAVERTPDGMEWCEILKE</sequence>